<evidence type="ECO:0000313" key="1">
    <source>
        <dbReference type="EMBL" id="TYG55642.1"/>
    </source>
</evidence>
<sequence length="179" mass="19525">MALGDLMTSRFSQLSLAVSNHVIDGNVSSGGYHDDDVASADLMSQRRDLDAASTSSYANAVTCTATVPTTMAYLPQTVVLCELRHAAFEASTPTGPSESGLASKWRPKDKVLSFLGLKELSFYCEGSTAQIHKTSRNIGQGMAPFFRKFWRLPRKLSLIFGHFGHSKKHKLIGSKNLDI</sequence>
<organism evidence="1 2">
    <name type="scientific">Gossypium darwinii</name>
    <name type="common">Darwin's cotton</name>
    <name type="synonym">Gossypium barbadense var. darwinii</name>
    <dbReference type="NCBI Taxonomy" id="34276"/>
    <lineage>
        <taxon>Eukaryota</taxon>
        <taxon>Viridiplantae</taxon>
        <taxon>Streptophyta</taxon>
        <taxon>Embryophyta</taxon>
        <taxon>Tracheophyta</taxon>
        <taxon>Spermatophyta</taxon>
        <taxon>Magnoliopsida</taxon>
        <taxon>eudicotyledons</taxon>
        <taxon>Gunneridae</taxon>
        <taxon>Pentapetalae</taxon>
        <taxon>rosids</taxon>
        <taxon>malvids</taxon>
        <taxon>Malvales</taxon>
        <taxon>Malvaceae</taxon>
        <taxon>Malvoideae</taxon>
        <taxon>Gossypium</taxon>
    </lineage>
</organism>
<dbReference type="Proteomes" id="UP000323506">
    <property type="component" value="Chromosome D08"/>
</dbReference>
<evidence type="ECO:0000313" key="2">
    <source>
        <dbReference type="Proteomes" id="UP000323506"/>
    </source>
</evidence>
<name>A0A5D2BJ15_GOSDA</name>
<accession>A0A5D2BJ15</accession>
<protein>
    <submittedName>
        <fullName evidence="1">Uncharacterized protein</fullName>
    </submittedName>
</protein>
<dbReference type="AlphaFoldDB" id="A0A5D2BJ15"/>
<reference evidence="1 2" key="1">
    <citation type="submission" date="2019-06" db="EMBL/GenBank/DDBJ databases">
        <title>WGS assembly of Gossypium darwinii.</title>
        <authorList>
            <person name="Chen Z.J."/>
            <person name="Sreedasyam A."/>
            <person name="Ando A."/>
            <person name="Song Q."/>
            <person name="De L."/>
            <person name="Hulse-Kemp A."/>
            <person name="Ding M."/>
            <person name="Ye W."/>
            <person name="Kirkbride R."/>
            <person name="Jenkins J."/>
            <person name="Plott C."/>
            <person name="Lovell J."/>
            <person name="Lin Y.-M."/>
            <person name="Vaughn R."/>
            <person name="Liu B."/>
            <person name="Li W."/>
            <person name="Simpson S."/>
            <person name="Scheffler B."/>
            <person name="Saski C."/>
            <person name="Grover C."/>
            <person name="Hu G."/>
            <person name="Conover J."/>
            <person name="Carlson J."/>
            <person name="Shu S."/>
            <person name="Boston L."/>
            <person name="Williams M."/>
            <person name="Peterson D."/>
            <person name="Mcgee K."/>
            <person name="Jones D."/>
            <person name="Wendel J."/>
            <person name="Stelly D."/>
            <person name="Grimwood J."/>
            <person name="Schmutz J."/>
        </authorList>
    </citation>
    <scope>NUCLEOTIDE SEQUENCE [LARGE SCALE GENOMIC DNA]</scope>
    <source>
        <strain evidence="1">1808015.09</strain>
    </source>
</reference>
<proteinExistence type="predicted"/>
<gene>
    <name evidence="1" type="ORF">ES288_D08G000400v1</name>
</gene>
<dbReference type="EMBL" id="CM017708">
    <property type="protein sequence ID" value="TYG55642.1"/>
    <property type="molecule type" value="Genomic_DNA"/>
</dbReference>
<keyword evidence="2" id="KW-1185">Reference proteome</keyword>